<organism evidence="1 2">
    <name type="scientific">Paracoccus versutus</name>
    <name type="common">Thiobacillus versutus</name>
    <dbReference type="NCBI Taxonomy" id="34007"/>
    <lineage>
        <taxon>Bacteria</taxon>
        <taxon>Pseudomonadati</taxon>
        <taxon>Pseudomonadota</taxon>
        <taxon>Alphaproteobacteria</taxon>
        <taxon>Rhodobacterales</taxon>
        <taxon>Paracoccaceae</taxon>
        <taxon>Paracoccus</taxon>
    </lineage>
</organism>
<gene>
    <name evidence="1" type="ORF">BDD41_1008</name>
</gene>
<dbReference type="SUPFAM" id="SSF48452">
    <property type="entry name" value="TPR-like"/>
    <property type="match status" value="1"/>
</dbReference>
<dbReference type="EMBL" id="QTUJ01000001">
    <property type="protein sequence ID" value="REF72530.1"/>
    <property type="molecule type" value="Genomic_DNA"/>
</dbReference>
<sequence length="654" mass="70262">MTKHHAIIGFRQDRIGARLICLLNVMRIARKFGVSGRYLWLSQPGGPYPELADPRDFLDPGFVAAHIDVVGRAPDRAGLRNLPAVAPGMSRAGFARTLAEGRRYECDSMAEILRFMDEPEAEAAAGLRAVAADLALSPRLARALADARRILERAGGGRPLAIHVRRGDILDGDPWSYSSWASKYVPDEFFRAFVAAVEGPVIAFSDTPAAVEHLRQGDPRILSVQELLDPGALTPAERDLLELLLMAGCAQVGAPSHSAFSRAAAMVGECRIVTLPGALPADLQASAHDALLERVLSRPESFLAPGDLAQSISYAAGHARRRGRGAELVDALVGNRALLERFPFLYRELAVAAWSAGRAQKARRLALQGLEAPLIRNRDKPQCRQVLLVTGGQGGNADGAAPAPDAAFVDMILAGRSAEGPIMPALAHRLMREGGAASRALGFAPELLATYAQPDPERGKGRILPLWLLRIDWSEFIRDPGPQRELLVWPDLWRKLGPGAEALAPVEAALARGEQPPLAEGDAAWLGFCASVLRLHGRLNRALALLHWLDAARPGRMLTCKRLADVCFAAGNRKAGQRWLDAALALAPDQPLLRLSAALRAAEAQDAPRAEAHLRAAQAAWPELGLTQTLRRTMRRQMQAGALADAASCAAQAG</sequence>
<dbReference type="Proteomes" id="UP000256941">
    <property type="component" value="Unassembled WGS sequence"/>
</dbReference>
<reference evidence="1 2" key="1">
    <citation type="submission" date="2018-08" db="EMBL/GenBank/DDBJ databases">
        <title>Genomic Encyclopedia of Archaeal and Bacterial Type Strains, Phase II (KMG-II): from individual species to whole genera.</title>
        <authorList>
            <person name="Goeker M."/>
        </authorList>
    </citation>
    <scope>NUCLEOTIDE SEQUENCE [LARGE SCALE GENOMIC DNA]</scope>
    <source>
        <strain evidence="1 2">DSM 17099</strain>
    </source>
</reference>
<protein>
    <submittedName>
        <fullName evidence="1">Uncharacterized protein</fullName>
    </submittedName>
</protein>
<name>A0A3D9XQ24_PARVE</name>
<dbReference type="Gene3D" id="1.25.40.10">
    <property type="entry name" value="Tetratricopeptide repeat domain"/>
    <property type="match status" value="1"/>
</dbReference>
<evidence type="ECO:0000313" key="1">
    <source>
        <dbReference type="EMBL" id="REF72530.1"/>
    </source>
</evidence>
<accession>A0A3D9XQ24</accession>
<evidence type="ECO:0000313" key="2">
    <source>
        <dbReference type="Proteomes" id="UP000256941"/>
    </source>
</evidence>
<comment type="caution">
    <text evidence="1">The sequence shown here is derived from an EMBL/GenBank/DDBJ whole genome shotgun (WGS) entry which is preliminary data.</text>
</comment>
<dbReference type="RefSeq" id="WP_116220945.1">
    <property type="nucleotide sequence ID" value="NZ_CP038196.1"/>
</dbReference>
<proteinExistence type="predicted"/>
<dbReference type="InterPro" id="IPR011990">
    <property type="entry name" value="TPR-like_helical_dom_sf"/>
</dbReference>
<dbReference type="AlphaFoldDB" id="A0A3D9XQ24"/>